<keyword evidence="7 9" id="KW-0472">Membrane</keyword>
<keyword evidence="5 9" id="KW-0812">Transmembrane</keyword>
<evidence type="ECO:0000256" key="4">
    <source>
        <dbReference type="ARBA" id="ARBA00022519"/>
    </source>
</evidence>
<dbReference type="Pfam" id="PF04290">
    <property type="entry name" value="DctQ"/>
    <property type="match status" value="1"/>
</dbReference>
<dbReference type="InterPro" id="IPR055348">
    <property type="entry name" value="DctQ"/>
</dbReference>
<keyword evidence="6 9" id="KW-1133">Transmembrane helix</keyword>
<name>A0A450W661_9GAMM</name>
<evidence type="ECO:0000256" key="7">
    <source>
        <dbReference type="ARBA" id="ARBA00023136"/>
    </source>
</evidence>
<feature type="domain" description="Tripartite ATP-independent periplasmic transporters DctQ component" evidence="10">
    <location>
        <begin position="44"/>
        <end position="176"/>
    </location>
</feature>
<organism evidence="11">
    <name type="scientific">Candidatus Kentrum sp. LPFa</name>
    <dbReference type="NCBI Taxonomy" id="2126335"/>
    <lineage>
        <taxon>Bacteria</taxon>
        <taxon>Pseudomonadati</taxon>
        <taxon>Pseudomonadota</taxon>
        <taxon>Gammaproteobacteria</taxon>
        <taxon>Candidatus Kentrum</taxon>
    </lineage>
</organism>
<comment type="function">
    <text evidence="9">Part of the tripartite ATP-independent periplasmic (TRAP) transport system.</text>
</comment>
<dbReference type="GO" id="GO:0005886">
    <property type="term" value="C:plasma membrane"/>
    <property type="evidence" value="ECO:0007669"/>
    <property type="project" value="UniProtKB-SubCell"/>
</dbReference>
<keyword evidence="4 9" id="KW-0997">Cell inner membrane</keyword>
<feature type="transmembrane region" description="Helical" evidence="9">
    <location>
        <begin position="105"/>
        <end position="128"/>
    </location>
</feature>
<evidence type="ECO:0000256" key="9">
    <source>
        <dbReference type="RuleBase" id="RU369079"/>
    </source>
</evidence>
<accession>A0A450W661</accession>
<keyword evidence="2 9" id="KW-0813">Transport</keyword>
<keyword evidence="3" id="KW-1003">Cell membrane</keyword>
<evidence type="ECO:0000256" key="2">
    <source>
        <dbReference type="ARBA" id="ARBA00022448"/>
    </source>
</evidence>
<dbReference type="GO" id="GO:0022857">
    <property type="term" value="F:transmembrane transporter activity"/>
    <property type="evidence" value="ECO:0007669"/>
    <property type="project" value="UniProtKB-UniRule"/>
</dbReference>
<protein>
    <recommendedName>
        <fullName evidence="9">TRAP transporter small permease protein</fullName>
    </recommendedName>
</protein>
<comment type="subcellular location">
    <subcellularLocation>
        <location evidence="1 9">Cell inner membrane</location>
        <topology evidence="1 9">Multi-pass membrane protein</topology>
    </subcellularLocation>
</comment>
<dbReference type="PANTHER" id="PTHR35011:SF4">
    <property type="entry name" value="SLL1102 PROTEIN"/>
    <property type="match status" value="1"/>
</dbReference>
<evidence type="ECO:0000313" key="11">
    <source>
        <dbReference type="EMBL" id="VFK12547.1"/>
    </source>
</evidence>
<sequence>MRYFSNRRQEEQRVMTGLLKTERMLDRFSDEVGALSAILMVPLVANVFYDVVMRYLLNDVSIGMQELEWHLYSAIFLLGIAYTLKADGHVRVDVIHERLDARWRALIDMCGTVIFIWPFCLLIAYFGLEFAQGAYRIGETSGDPGGLPYRWVIKGMIPLSFACVLISSVGFFLRALNEFLGSKGDANNTGPMSANTTRRNSP</sequence>
<evidence type="ECO:0000256" key="3">
    <source>
        <dbReference type="ARBA" id="ARBA00022475"/>
    </source>
</evidence>
<dbReference type="AlphaFoldDB" id="A0A450W661"/>
<comment type="subunit">
    <text evidence="9">The complex comprises the extracytoplasmic solute receptor protein and the two transmembrane proteins.</text>
</comment>
<evidence type="ECO:0000259" key="10">
    <source>
        <dbReference type="Pfam" id="PF04290"/>
    </source>
</evidence>
<feature type="transmembrane region" description="Helical" evidence="9">
    <location>
        <begin position="148"/>
        <end position="173"/>
    </location>
</feature>
<gene>
    <name evidence="11" type="ORF">BECKLPF1236B_GA0070989_103718</name>
</gene>
<feature type="transmembrane region" description="Helical" evidence="9">
    <location>
        <begin position="69"/>
        <end position="84"/>
    </location>
</feature>
<evidence type="ECO:0000256" key="8">
    <source>
        <dbReference type="ARBA" id="ARBA00038436"/>
    </source>
</evidence>
<proteinExistence type="inferred from homology"/>
<dbReference type="EMBL" id="CAADFK010000037">
    <property type="protein sequence ID" value="VFK12547.1"/>
    <property type="molecule type" value="Genomic_DNA"/>
</dbReference>
<comment type="similarity">
    <text evidence="8 9">Belongs to the TRAP transporter small permease family.</text>
</comment>
<evidence type="ECO:0000256" key="6">
    <source>
        <dbReference type="ARBA" id="ARBA00022989"/>
    </source>
</evidence>
<dbReference type="InterPro" id="IPR007387">
    <property type="entry name" value="TRAP_DctQ"/>
</dbReference>
<feature type="transmembrane region" description="Helical" evidence="9">
    <location>
        <begin position="32"/>
        <end position="49"/>
    </location>
</feature>
<evidence type="ECO:0000256" key="1">
    <source>
        <dbReference type="ARBA" id="ARBA00004429"/>
    </source>
</evidence>
<dbReference type="PANTHER" id="PTHR35011">
    <property type="entry name" value="2,3-DIKETO-L-GULONATE TRAP TRANSPORTER SMALL PERMEASE PROTEIN YIAM"/>
    <property type="match status" value="1"/>
</dbReference>
<reference evidence="11" key="1">
    <citation type="submission" date="2019-02" db="EMBL/GenBank/DDBJ databases">
        <authorList>
            <person name="Gruber-Vodicka R. H."/>
            <person name="Seah K. B. B."/>
        </authorList>
    </citation>
    <scope>NUCLEOTIDE SEQUENCE</scope>
    <source>
        <strain evidence="11">BECK_S313</strain>
    </source>
</reference>
<evidence type="ECO:0000256" key="5">
    <source>
        <dbReference type="ARBA" id="ARBA00022692"/>
    </source>
</evidence>